<organism evidence="2 3">
    <name type="scientific">Allacma fusca</name>
    <dbReference type="NCBI Taxonomy" id="39272"/>
    <lineage>
        <taxon>Eukaryota</taxon>
        <taxon>Metazoa</taxon>
        <taxon>Ecdysozoa</taxon>
        <taxon>Arthropoda</taxon>
        <taxon>Hexapoda</taxon>
        <taxon>Collembola</taxon>
        <taxon>Symphypleona</taxon>
        <taxon>Sminthuridae</taxon>
        <taxon>Allacma</taxon>
    </lineage>
</organism>
<evidence type="ECO:0000256" key="1">
    <source>
        <dbReference type="SAM" id="MobiDB-lite"/>
    </source>
</evidence>
<dbReference type="AlphaFoldDB" id="A0A8J2JFY2"/>
<protein>
    <submittedName>
        <fullName evidence="2">Uncharacterized protein</fullName>
    </submittedName>
</protein>
<sequence length="83" mass="9571">MDNSPLILRDRHEKDTNLDDPPSHEKSVNLNERKGNLNFIKYPQKTSPIDIPGLKEESRSSRGRMSLFKAFTRRSHSGANKHK</sequence>
<accession>A0A8J2JFY2</accession>
<feature type="region of interest" description="Disordered" evidence="1">
    <location>
        <begin position="43"/>
        <end position="83"/>
    </location>
</feature>
<feature type="non-terminal residue" evidence="2">
    <location>
        <position position="83"/>
    </location>
</feature>
<evidence type="ECO:0000313" key="3">
    <source>
        <dbReference type="Proteomes" id="UP000708208"/>
    </source>
</evidence>
<name>A0A8J2JFY2_9HEXA</name>
<evidence type="ECO:0000313" key="2">
    <source>
        <dbReference type="EMBL" id="CAG7718916.1"/>
    </source>
</evidence>
<reference evidence="2" key="1">
    <citation type="submission" date="2021-06" db="EMBL/GenBank/DDBJ databases">
        <authorList>
            <person name="Hodson N. C."/>
            <person name="Mongue J. A."/>
            <person name="Jaron S. K."/>
        </authorList>
    </citation>
    <scope>NUCLEOTIDE SEQUENCE</scope>
</reference>
<dbReference type="Proteomes" id="UP000708208">
    <property type="component" value="Unassembled WGS sequence"/>
</dbReference>
<dbReference type="EMBL" id="CAJVCH010057217">
    <property type="protein sequence ID" value="CAG7718916.1"/>
    <property type="molecule type" value="Genomic_DNA"/>
</dbReference>
<comment type="caution">
    <text evidence="2">The sequence shown here is derived from an EMBL/GenBank/DDBJ whole genome shotgun (WGS) entry which is preliminary data.</text>
</comment>
<feature type="compositionally biased region" description="Basic residues" evidence="1">
    <location>
        <begin position="71"/>
        <end position="83"/>
    </location>
</feature>
<feature type="compositionally biased region" description="Basic and acidic residues" evidence="1">
    <location>
        <begin position="8"/>
        <end position="29"/>
    </location>
</feature>
<keyword evidence="3" id="KW-1185">Reference proteome</keyword>
<proteinExistence type="predicted"/>
<feature type="region of interest" description="Disordered" evidence="1">
    <location>
        <begin position="1"/>
        <end position="29"/>
    </location>
</feature>
<gene>
    <name evidence="2" type="ORF">AFUS01_LOCUS8274</name>
</gene>